<dbReference type="InterPro" id="IPR018712">
    <property type="entry name" value="Tle1-like_cat"/>
</dbReference>
<dbReference type="Proteomes" id="UP000521872">
    <property type="component" value="Unassembled WGS sequence"/>
</dbReference>
<dbReference type="InterPro" id="IPR019775">
    <property type="entry name" value="WD40_repeat_CS"/>
</dbReference>
<dbReference type="EMBL" id="JAACJL010000034">
    <property type="protein sequence ID" value="KAF4615687.1"/>
    <property type="molecule type" value="Genomic_DNA"/>
</dbReference>
<proteinExistence type="predicted"/>
<keyword evidence="2" id="KW-0677">Repeat</keyword>
<feature type="repeat" description="WD" evidence="3">
    <location>
        <begin position="751"/>
        <end position="792"/>
    </location>
</feature>
<dbReference type="Gene3D" id="2.130.10.10">
    <property type="entry name" value="YVTN repeat-like/Quinoprotein amine dehydrogenase"/>
    <property type="match status" value="3"/>
</dbReference>
<feature type="repeat" description="WD" evidence="3">
    <location>
        <begin position="665"/>
        <end position="706"/>
    </location>
</feature>
<keyword evidence="7" id="KW-1185">Reference proteome</keyword>
<dbReference type="Pfam" id="PF00400">
    <property type="entry name" value="WD40"/>
    <property type="match status" value="7"/>
</dbReference>
<dbReference type="SUPFAM" id="SSF50978">
    <property type="entry name" value="WD40 repeat-like"/>
    <property type="match status" value="1"/>
</dbReference>
<dbReference type="PRINTS" id="PR00320">
    <property type="entry name" value="GPROTEINBRPT"/>
</dbReference>
<sequence length="839" mass="94332">MDESSSHVDSPSEEPSHKPENAKTNDPCCHGPIDTEKRRNLVISIDGTSNKFGAMNTNVIEHHSLLIKDERQIPYYNSGIGTYARPSWTPSLKFIGMVIHHKIDLAIAWDFDKTVKDAYRWISENYEDGDLIFMFGFSRGAFQVRVLSAMIEKVGLLHRGNELQIPFAYELYCDPATDKEEPDTDLSDPSSEKITVARRFKLTFSRENVKVHFVGVWDTVSSIGTVRGAKMLPGTIDGMKHVCFFRQALALDERRVKFLPEYANGGKGLDKEMTTGTIPHTKEVWFAGTHSDIGGGNTLNPSLNRTRPPLRWMVYEAGPLGLRTSAFKRDLKDDEKVSVKESLTWVWWPFEYFPFRRLTYTRKDDGKETTYSLHRGKVRKIQPGQKIHNSVISAKGYVPRASPPPGHNYWKTQENVPRMENNNLAEKWIEIDLLGHIQIALDLLITQSGSTLDSISKFLQRDEGLRAFYAAVWAKLEDADLDQDGRDRVMEESVKTLGSRVFRFKKRPLKEVREKIGNPRFNFSNFLYCFCEMFQTYPKLNSAVRSLAFSPDGKWLASGLFNGDVLLWDTKSASQTGKALGQHFHWVASVAFSPDSKRLVSGSWDHTIRLWDIEKMVQVGNPWMGHTDWVTCVAFSPDGTKVVSSSYSQSVRVWNPETGKEIGVLLGHEGYVPSLAFSLDGKHIVSGSSDNTVRIWDARTYQQVGKPLKGHTSWVVSVAYSPDGKHIASGSWNNTIRIWNAETRVQVGEPLQGHSGSVLSVCFSPNGKLLASGSKDCTVRIWNADTGAQIGESLHGHDDSVWSMAFSPDGKTLASASLDPTIRMWDIESYVQLYSLSIG</sequence>
<dbReference type="SMART" id="SM00320">
    <property type="entry name" value="WD40"/>
    <property type="match status" value="7"/>
</dbReference>
<dbReference type="InterPro" id="IPR015943">
    <property type="entry name" value="WD40/YVTN_repeat-like_dom_sf"/>
</dbReference>
<gene>
    <name evidence="6" type="ORF">D9613_012553</name>
</gene>
<dbReference type="CDD" id="cd00200">
    <property type="entry name" value="WD40"/>
    <property type="match status" value="1"/>
</dbReference>
<feature type="repeat" description="WD" evidence="3">
    <location>
        <begin position="708"/>
        <end position="749"/>
    </location>
</feature>
<evidence type="ECO:0000259" key="5">
    <source>
        <dbReference type="Pfam" id="PF09994"/>
    </source>
</evidence>
<keyword evidence="1 3" id="KW-0853">WD repeat</keyword>
<dbReference type="PROSITE" id="PS50082">
    <property type="entry name" value="WD_REPEATS_2"/>
    <property type="match status" value="7"/>
</dbReference>
<name>A0A8H4VN34_9AGAR</name>
<organism evidence="6 7">
    <name type="scientific">Agrocybe pediades</name>
    <dbReference type="NCBI Taxonomy" id="84607"/>
    <lineage>
        <taxon>Eukaryota</taxon>
        <taxon>Fungi</taxon>
        <taxon>Dikarya</taxon>
        <taxon>Basidiomycota</taxon>
        <taxon>Agaricomycotina</taxon>
        <taxon>Agaricomycetes</taxon>
        <taxon>Agaricomycetidae</taxon>
        <taxon>Agaricales</taxon>
        <taxon>Agaricineae</taxon>
        <taxon>Strophariaceae</taxon>
        <taxon>Agrocybe</taxon>
    </lineage>
</organism>
<feature type="domain" description="T6SS Phospholipase effector Tle1-like catalytic" evidence="5">
    <location>
        <begin position="39"/>
        <end position="315"/>
    </location>
</feature>
<dbReference type="AlphaFoldDB" id="A0A8H4VN34"/>
<dbReference type="InterPro" id="IPR036322">
    <property type="entry name" value="WD40_repeat_dom_sf"/>
</dbReference>
<feature type="repeat" description="WD" evidence="3">
    <location>
        <begin position="623"/>
        <end position="664"/>
    </location>
</feature>
<dbReference type="InterPro" id="IPR020472">
    <property type="entry name" value="WD40_PAC1"/>
</dbReference>
<feature type="compositionally biased region" description="Basic and acidic residues" evidence="4">
    <location>
        <begin position="14"/>
        <end position="23"/>
    </location>
</feature>
<evidence type="ECO:0000256" key="4">
    <source>
        <dbReference type="SAM" id="MobiDB-lite"/>
    </source>
</evidence>
<dbReference type="InterPro" id="IPR001680">
    <property type="entry name" value="WD40_rpt"/>
</dbReference>
<feature type="repeat" description="WD" evidence="3">
    <location>
        <begin position="794"/>
        <end position="835"/>
    </location>
</feature>
<evidence type="ECO:0000313" key="6">
    <source>
        <dbReference type="EMBL" id="KAF4615687.1"/>
    </source>
</evidence>
<accession>A0A8H4VN34</accession>
<dbReference type="PANTHER" id="PTHR19879:SF9">
    <property type="entry name" value="TRANSCRIPTION INITIATION FACTOR TFIID SUBUNIT 5"/>
    <property type="match status" value="1"/>
</dbReference>
<comment type="caution">
    <text evidence="6">The sequence shown here is derived from an EMBL/GenBank/DDBJ whole genome shotgun (WGS) entry which is preliminary data.</text>
</comment>
<feature type="repeat" description="WD" evidence="3">
    <location>
        <begin position="580"/>
        <end position="614"/>
    </location>
</feature>
<evidence type="ECO:0000256" key="1">
    <source>
        <dbReference type="ARBA" id="ARBA00022574"/>
    </source>
</evidence>
<feature type="repeat" description="WD" evidence="3">
    <location>
        <begin position="537"/>
        <end position="578"/>
    </location>
</feature>
<dbReference type="PROSITE" id="PS00678">
    <property type="entry name" value="WD_REPEATS_1"/>
    <property type="match status" value="6"/>
</dbReference>
<dbReference type="PROSITE" id="PS50294">
    <property type="entry name" value="WD_REPEATS_REGION"/>
    <property type="match status" value="7"/>
</dbReference>
<evidence type="ECO:0000313" key="7">
    <source>
        <dbReference type="Proteomes" id="UP000521872"/>
    </source>
</evidence>
<dbReference type="Pfam" id="PF09994">
    <property type="entry name" value="T6SS_Tle1-like_cat"/>
    <property type="match status" value="1"/>
</dbReference>
<reference evidence="6 7" key="1">
    <citation type="submission" date="2019-12" db="EMBL/GenBank/DDBJ databases">
        <authorList>
            <person name="Floudas D."/>
            <person name="Bentzer J."/>
            <person name="Ahren D."/>
            <person name="Johansson T."/>
            <person name="Persson P."/>
            <person name="Tunlid A."/>
        </authorList>
    </citation>
    <scope>NUCLEOTIDE SEQUENCE [LARGE SCALE GENOMIC DNA]</scope>
    <source>
        <strain evidence="6 7">CBS 102.39</strain>
    </source>
</reference>
<evidence type="ECO:0000256" key="3">
    <source>
        <dbReference type="PROSITE-ProRule" id="PRU00221"/>
    </source>
</evidence>
<protein>
    <recommendedName>
        <fullName evidence="5">T6SS Phospholipase effector Tle1-like catalytic domain-containing protein</fullName>
    </recommendedName>
</protein>
<evidence type="ECO:0000256" key="2">
    <source>
        <dbReference type="ARBA" id="ARBA00022737"/>
    </source>
</evidence>
<dbReference type="PANTHER" id="PTHR19879">
    <property type="entry name" value="TRANSCRIPTION INITIATION FACTOR TFIID"/>
    <property type="match status" value="1"/>
</dbReference>
<feature type="region of interest" description="Disordered" evidence="4">
    <location>
        <begin position="1"/>
        <end position="33"/>
    </location>
</feature>